<keyword evidence="8" id="KW-1185">Reference proteome</keyword>
<organism evidence="7 8">
    <name type="scientific">Clostridium luticellarii</name>
    <dbReference type="NCBI Taxonomy" id="1691940"/>
    <lineage>
        <taxon>Bacteria</taxon>
        <taxon>Bacillati</taxon>
        <taxon>Bacillota</taxon>
        <taxon>Clostridia</taxon>
        <taxon>Eubacteriales</taxon>
        <taxon>Clostridiaceae</taxon>
        <taxon>Clostridium</taxon>
    </lineage>
</organism>
<dbReference type="FunFam" id="3.40.50.150:FF:000009">
    <property type="entry name" value="23S rRNA (Uracil(1939)-C(5))-methyltransferase RlmD"/>
    <property type="match status" value="1"/>
</dbReference>
<dbReference type="InterPro" id="IPR012340">
    <property type="entry name" value="NA-bd_OB-fold"/>
</dbReference>
<dbReference type="SUPFAM" id="SSF50249">
    <property type="entry name" value="Nucleic acid-binding proteins"/>
    <property type="match status" value="1"/>
</dbReference>
<reference evidence="7 8" key="1">
    <citation type="submission" date="2018-03" db="EMBL/GenBank/DDBJ databases">
        <title>Genome sequence of Clostridium luticellarii DSM 29923.</title>
        <authorList>
            <person name="Poehlein A."/>
            <person name="Daniel R."/>
        </authorList>
    </citation>
    <scope>NUCLEOTIDE SEQUENCE [LARGE SCALE GENOMIC DNA]</scope>
    <source>
        <strain evidence="7 8">DSM 29923</strain>
    </source>
</reference>
<feature type="active site" evidence="5">
    <location>
        <position position="408"/>
    </location>
</feature>
<name>A0A2T0BMR3_9CLOT</name>
<keyword evidence="3 4" id="KW-0949">S-adenosyl-L-methionine</keyword>
<evidence type="ECO:0000256" key="4">
    <source>
        <dbReference type="PROSITE-ProRule" id="PRU01024"/>
    </source>
</evidence>
<dbReference type="NCBIfam" id="TIGR00479">
    <property type="entry name" value="rumA"/>
    <property type="match status" value="1"/>
</dbReference>
<dbReference type="Pfam" id="PF01938">
    <property type="entry name" value="TRAM"/>
    <property type="match status" value="1"/>
</dbReference>
<evidence type="ECO:0000256" key="3">
    <source>
        <dbReference type="ARBA" id="ARBA00022691"/>
    </source>
</evidence>
<accession>A0A2T0BMR3</accession>
<dbReference type="PROSITE" id="PS01230">
    <property type="entry name" value="TRMA_1"/>
    <property type="match status" value="1"/>
</dbReference>
<dbReference type="PROSITE" id="PS51687">
    <property type="entry name" value="SAM_MT_RNA_M5U"/>
    <property type="match status" value="1"/>
</dbReference>
<dbReference type="InterPro" id="IPR002792">
    <property type="entry name" value="TRAM_dom"/>
</dbReference>
<dbReference type="EMBL" id="PVXP01000022">
    <property type="protein sequence ID" value="PRR85167.1"/>
    <property type="molecule type" value="Genomic_DNA"/>
</dbReference>
<proteinExistence type="inferred from homology"/>
<dbReference type="InterPro" id="IPR010280">
    <property type="entry name" value="U5_MeTrfase_fam"/>
</dbReference>
<dbReference type="EC" id="2.1.1.-" evidence="7"/>
<dbReference type="SUPFAM" id="SSF53335">
    <property type="entry name" value="S-adenosyl-L-methionine-dependent methyltransferases"/>
    <property type="match status" value="1"/>
</dbReference>
<evidence type="ECO:0000259" key="6">
    <source>
        <dbReference type="PROSITE" id="PS50926"/>
    </source>
</evidence>
<dbReference type="AlphaFoldDB" id="A0A2T0BMR3"/>
<gene>
    <name evidence="7" type="ORF">CLLU_18110</name>
</gene>
<sequence>MKRGSQHEFFIEKLQFPGMGVAQKDGMKVFIKNSVPGQKIKGQITKKRNGYAEAKVVQVIENVNYAVEPACPHFNLCGGCNFQFIPYDIQVELKKQQVLDLFEQSSIKGFEFLGIEKSPEEFQYRNKMEFTFGDEKKGGHLTLGMHMKGKAFGIVNVESCKIVDEDFNTILNKIVTYFREMELPYYRVRSHSGYLRNLVLRKGKNTGEILINIVTTSHAEFDFSQLVEILKNSNYKGQLKGIIHTINDNLSDTVKIDSAETLYGNNYIIEEIMGLKFKIYPQSFFQTNSRGTEKLYGIIKDFIVDASSKTVFDLYCGTGTIAQILSPHVKKVIGIELIEEAVKSANENVKLNGIKNCTFIAGDVIHAMKTLEDKPDIIILDPPRPGIHPKAIKQIIDFNAPEIIYVSCNPKSLVNDLNTFIGFGYKLDKVKLMDMFPHTAHVESIAKLIKL</sequence>
<evidence type="ECO:0000256" key="1">
    <source>
        <dbReference type="ARBA" id="ARBA00022603"/>
    </source>
</evidence>
<evidence type="ECO:0000256" key="5">
    <source>
        <dbReference type="PROSITE-ProRule" id="PRU10015"/>
    </source>
</evidence>
<dbReference type="Gene3D" id="2.40.50.140">
    <property type="entry name" value="Nucleic acid-binding proteins"/>
    <property type="match status" value="1"/>
</dbReference>
<feature type="binding site" evidence="4">
    <location>
        <position position="336"/>
    </location>
    <ligand>
        <name>S-adenosyl-L-methionine</name>
        <dbReference type="ChEBI" id="CHEBI:59789"/>
    </ligand>
</feature>
<dbReference type="GO" id="GO:0070041">
    <property type="term" value="F:rRNA (uridine-C5-)-methyltransferase activity"/>
    <property type="evidence" value="ECO:0007669"/>
    <property type="project" value="TreeGrafter"/>
</dbReference>
<dbReference type="PANTHER" id="PTHR11061:SF30">
    <property type="entry name" value="TRNA (URACIL(54)-C(5))-METHYLTRANSFERASE"/>
    <property type="match status" value="1"/>
</dbReference>
<dbReference type="PROSITE" id="PS50926">
    <property type="entry name" value="TRAM"/>
    <property type="match status" value="1"/>
</dbReference>
<feature type="binding site" evidence="4">
    <location>
        <position position="286"/>
    </location>
    <ligand>
        <name>S-adenosyl-L-methionine</name>
        <dbReference type="ChEBI" id="CHEBI:59789"/>
    </ligand>
</feature>
<evidence type="ECO:0000313" key="7">
    <source>
        <dbReference type="EMBL" id="PRR85167.1"/>
    </source>
</evidence>
<dbReference type="GO" id="GO:0070475">
    <property type="term" value="P:rRNA base methylation"/>
    <property type="evidence" value="ECO:0007669"/>
    <property type="project" value="TreeGrafter"/>
</dbReference>
<feature type="domain" description="TRAM" evidence="6">
    <location>
        <begin position="1"/>
        <end position="58"/>
    </location>
</feature>
<feature type="active site" description="Nucleophile" evidence="4">
    <location>
        <position position="408"/>
    </location>
</feature>
<dbReference type="Pfam" id="PF05958">
    <property type="entry name" value="tRNA_U5-meth_tr"/>
    <property type="match status" value="1"/>
</dbReference>
<dbReference type="Gene3D" id="2.40.50.1070">
    <property type="match status" value="1"/>
</dbReference>
<comment type="similarity">
    <text evidence="4">Belongs to the class I-like SAM-binding methyltransferase superfamily. RNA M5U methyltransferase family.</text>
</comment>
<dbReference type="Proteomes" id="UP000237798">
    <property type="component" value="Unassembled WGS sequence"/>
</dbReference>
<dbReference type="CDD" id="cd02440">
    <property type="entry name" value="AdoMet_MTases"/>
    <property type="match status" value="1"/>
</dbReference>
<dbReference type="InterPro" id="IPR029063">
    <property type="entry name" value="SAM-dependent_MTases_sf"/>
</dbReference>
<feature type="binding site" evidence="4">
    <location>
        <position position="315"/>
    </location>
    <ligand>
        <name>S-adenosyl-L-methionine</name>
        <dbReference type="ChEBI" id="CHEBI:59789"/>
    </ligand>
</feature>
<comment type="caution">
    <text evidence="7">The sequence shown here is derived from an EMBL/GenBank/DDBJ whole genome shotgun (WGS) entry which is preliminary data.</text>
</comment>
<dbReference type="InterPro" id="IPR030390">
    <property type="entry name" value="MeTrfase_TrmA_AS"/>
</dbReference>
<feature type="binding site" evidence="4">
    <location>
        <position position="381"/>
    </location>
    <ligand>
        <name>S-adenosyl-L-methionine</name>
        <dbReference type="ChEBI" id="CHEBI:59789"/>
    </ligand>
</feature>
<evidence type="ECO:0000313" key="8">
    <source>
        <dbReference type="Proteomes" id="UP000237798"/>
    </source>
</evidence>
<dbReference type="RefSeq" id="WP_106009412.1">
    <property type="nucleotide sequence ID" value="NZ_JALCPJ010000002.1"/>
</dbReference>
<dbReference type="InterPro" id="IPR030391">
    <property type="entry name" value="MeTrfase_TrmA_CS"/>
</dbReference>
<keyword evidence="1 4" id="KW-0489">Methyltransferase</keyword>
<evidence type="ECO:0000256" key="2">
    <source>
        <dbReference type="ARBA" id="ARBA00022679"/>
    </source>
</evidence>
<dbReference type="PANTHER" id="PTHR11061">
    <property type="entry name" value="RNA M5U METHYLTRANSFERASE"/>
    <property type="match status" value="1"/>
</dbReference>
<dbReference type="Gene3D" id="3.40.50.150">
    <property type="entry name" value="Vaccinia Virus protein VP39"/>
    <property type="match status" value="1"/>
</dbReference>
<dbReference type="PROSITE" id="PS01231">
    <property type="entry name" value="TRMA_2"/>
    <property type="match status" value="1"/>
</dbReference>
<protein>
    <submittedName>
        <fullName evidence="7">Putative RNA methyltransferase</fullName>
        <ecNumber evidence="7">2.1.1.-</ecNumber>
    </submittedName>
</protein>
<dbReference type="OrthoDB" id="9804590at2"/>
<keyword evidence="2 4" id="KW-0808">Transferase</keyword>